<evidence type="ECO:0000313" key="2">
    <source>
        <dbReference type="Proteomes" id="UP000053477"/>
    </source>
</evidence>
<protein>
    <submittedName>
        <fullName evidence="1">Uncharacterized protein</fullName>
    </submittedName>
</protein>
<dbReference type="AlphaFoldDB" id="A0A0H2SAX6"/>
<dbReference type="OrthoDB" id="3067340at2759"/>
<dbReference type="InParanoid" id="A0A0H2SAX6"/>
<organism evidence="1 2">
    <name type="scientific">Schizopora paradoxa</name>
    <dbReference type="NCBI Taxonomy" id="27342"/>
    <lineage>
        <taxon>Eukaryota</taxon>
        <taxon>Fungi</taxon>
        <taxon>Dikarya</taxon>
        <taxon>Basidiomycota</taxon>
        <taxon>Agaricomycotina</taxon>
        <taxon>Agaricomycetes</taxon>
        <taxon>Hymenochaetales</taxon>
        <taxon>Schizoporaceae</taxon>
        <taxon>Schizopora</taxon>
    </lineage>
</organism>
<evidence type="ECO:0000313" key="1">
    <source>
        <dbReference type="EMBL" id="KLO18893.1"/>
    </source>
</evidence>
<name>A0A0H2SAX6_9AGAM</name>
<keyword evidence="2" id="KW-1185">Reference proteome</keyword>
<reference evidence="1 2" key="1">
    <citation type="submission" date="2015-04" db="EMBL/GenBank/DDBJ databases">
        <title>Complete genome sequence of Schizopora paradoxa KUC8140, a cosmopolitan wood degrader in East Asia.</title>
        <authorList>
            <consortium name="DOE Joint Genome Institute"/>
            <person name="Min B."/>
            <person name="Park H."/>
            <person name="Jang Y."/>
            <person name="Kim J.-J."/>
            <person name="Kim K.H."/>
            <person name="Pangilinan J."/>
            <person name="Lipzen A."/>
            <person name="Riley R."/>
            <person name="Grigoriev I.V."/>
            <person name="Spatafora J.W."/>
            <person name="Choi I.-G."/>
        </authorList>
    </citation>
    <scope>NUCLEOTIDE SEQUENCE [LARGE SCALE GENOMIC DNA]</scope>
    <source>
        <strain evidence="1 2">KUC8140</strain>
    </source>
</reference>
<proteinExistence type="predicted"/>
<sequence>MPGDQKIFCWYRRYLRVEPDLFYQLPVYRVFAERALAFKILRHLPANDLQSLSFASNDFLEMIRTYLKKRFISFLRDFNIPSSFIDIMRINKVVISGSAVFKFIRPELVDLWEEKKVPIADLDFFVRHGTAKAIFDYLDNIPGVACEVLESDMDVSPTSFLVEKIFHEAPPLYWFPGVASVTELILRAQTSPHEVHRVHIIEASAPSPLYPIVQLNFTHLQNVLSPDGLVMFNPKHTFSFRSIINPTILVGYNRGTIPEDYREDYIKNLRRGFSIYLHAMDVPYESSHSCGKSFSCPQTLRNTEDGGTFFLPFSATAFRERAQAKRAYCPTVMWRVGGDSCDAYKNPSGKASCAFMAPALNQEFDVDPLGCL</sequence>
<dbReference type="Proteomes" id="UP000053477">
    <property type="component" value="Unassembled WGS sequence"/>
</dbReference>
<gene>
    <name evidence="1" type="ORF">SCHPADRAFT_935734</name>
</gene>
<dbReference type="EMBL" id="KQ085890">
    <property type="protein sequence ID" value="KLO18893.1"/>
    <property type="molecule type" value="Genomic_DNA"/>
</dbReference>
<accession>A0A0H2SAX6</accession>